<dbReference type="EMBL" id="QXJM01000014">
    <property type="protein sequence ID" value="RIE05283.1"/>
    <property type="molecule type" value="Genomic_DNA"/>
</dbReference>
<organism evidence="1 2">
    <name type="scientific">Cohnella faecalis</name>
    <dbReference type="NCBI Taxonomy" id="2315694"/>
    <lineage>
        <taxon>Bacteria</taxon>
        <taxon>Bacillati</taxon>
        <taxon>Bacillota</taxon>
        <taxon>Bacilli</taxon>
        <taxon>Bacillales</taxon>
        <taxon>Paenibacillaceae</taxon>
        <taxon>Cohnella</taxon>
    </lineage>
</organism>
<name>A0A398CRV3_9BACL</name>
<reference evidence="1 2" key="1">
    <citation type="submission" date="2018-09" db="EMBL/GenBank/DDBJ databases">
        <title>Cohnella cavernae sp. nov., isolated from a karst cave.</title>
        <authorList>
            <person name="Zhu H."/>
        </authorList>
    </citation>
    <scope>NUCLEOTIDE SEQUENCE [LARGE SCALE GENOMIC DNA]</scope>
    <source>
        <strain evidence="1 2">K2E09-144</strain>
    </source>
</reference>
<protein>
    <submittedName>
        <fullName evidence="1">Uncharacterized protein</fullName>
    </submittedName>
</protein>
<dbReference type="AlphaFoldDB" id="A0A398CRV3"/>
<keyword evidence="2" id="KW-1185">Reference proteome</keyword>
<proteinExistence type="predicted"/>
<sequence length="98" mass="9348">MTAREGGILTPTATAAIGLSEAMGKPVPSVGLVEAAGGDSGVGGLWPPAASPLPVPSVGLFDSGLAVVEPVNSGRGGAGVAAGRSSLPRLNTLSRDSG</sequence>
<gene>
    <name evidence="1" type="ORF">D3H35_01830</name>
</gene>
<accession>A0A398CRV3</accession>
<comment type="caution">
    <text evidence="1">The sequence shown here is derived from an EMBL/GenBank/DDBJ whole genome shotgun (WGS) entry which is preliminary data.</text>
</comment>
<evidence type="ECO:0000313" key="1">
    <source>
        <dbReference type="EMBL" id="RIE05283.1"/>
    </source>
</evidence>
<dbReference type="Proteomes" id="UP000266340">
    <property type="component" value="Unassembled WGS sequence"/>
</dbReference>
<evidence type="ECO:0000313" key="2">
    <source>
        <dbReference type="Proteomes" id="UP000266340"/>
    </source>
</evidence>